<reference evidence="1" key="1">
    <citation type="submission" date="2023-06" db="EMBL/GenBank/DDBJ databases">
        <authorList>
            <consortium name="Lawrence Berkeley National Laboratory"/>
            <person name="Ahrendt S."/>
            <person name="Sahu N."/>
            <person name="Indic B."/>
            <person name="Wong-Bajracharya J."/>
            <person name="Merenyi Z."/>
            <person name="Ke H.-M."/>
            <person name="Monk M."/>
            <person name="Kocsube S."/>
            <person name="Drula E."/>
            <person name="Lipzen A."/>
            <person name="Balint B."/>
            <person name="Henrissat B."/>
            <person name="Andreopoulos B."/>
            <person name="Martin F.M."/>
            <person name="Harder C.B."/>
            <person name="Rigling D."/>
            <person name="Ford K.L."/>
            <person name="Foster G.D."/>
            <person name="Pangilinan J."/>
            <person name="Papanicolaou A."/>
            <person name="Barry K."/>
            <person name="LaButti K."/>
            <person name="Viragh M."/>
            <person name="Koriabine M."/>
            <person name="Yan M."/>
            <person name="Riley R."/>
            <person name="Champramary S."/>
            <person name="Plett K.L."/>
            <person name="Tsai I.J."/>
            <person name="Slot J."/>
            <person name="Sipos G."/>
            <person name="Plett J."/>
            <person name="Nagy L.G."/>
            <person name="Grigoriev I.V."/>
        </authorList>
    </citation>
    <scope>NUCLEOTIDE SEQUENCE</scope>
    <source>
        <strain evidence="1">ICMP 16352</strain>
    </source>
</reference>
<dbReference type="EMBL" id="JAUEPR010000015">
    <property type="protein sequence ID" value="KAK0477861.1"/>
    <property type="molecule type" value="Genomic_DNA"/>
</dbReference>
<gene>
    <name evidence="1" type="ORF">IW261DRAFT_1484271</name>
</gene>
<dbReference type="Proteomes" id="UP001175227">
    <property type="component" value="Unassembled WGS sequence"/>
</dbReference>
<organism evidence="1 2">
    <name type="scientific">Armillaria novae-zelandiae</name>
    <dbReference type="NCBI Taxonomy" id="153914"/>
    <lineage>
        <taxon>Eukaryota</taxon>
        <taxon>Fungi</taxon>
        <taxon>Dikarya</taxon>
        <taxon>Basidiomycota</taxon>
        <taxon>Agaricomycotina</taxon>
        <taxon>Agaricomycetes</taxon>
        <taxon>Agaricomycetidae</taxon>
        <taxon>Agaricales</taxon>
        <taxon>Marasmiineae</taxon>
        <taxon>Physalacriaceae</taxon>
        <taxon>Armillaria</taxon>
    </lineage>
</organism>
<protein>
    <recommendedName>
        <fullName evidence="3">DNA2/NAM7 helicase helicase domain-containing protein</fullName>
    </recommendedName>
</protein>
<evidence type="ECO:0000313" key="1">
    <source>
        <dbReference type="EMBL" id="KAK0477861.1"/>
    </source>
</evidence>
<sequence length="56" mass="6062">MSKPCLHDVTRGAALAILHKSDFDATLIDEASQITGPCALLLLVKRTQRAILVCDQ</sequence>
<comment type="caution">
    <text evidence="1">The sequence shown here is derived from an EMBL/GenBank/DDBJ whole genome shotgun (WGS) entry which is preliminary data.</text>
</comment>
<proteinExistence type="predicted"/>
<keyword evidence="2" id="KW-1185">Reference proteome</keyword>
<evidence type="ECO:0008006" key="3">
    <source>
        <dbReference type="Google" id="ProtNLM"/>
    </source>
</evidence>
<dbReference type="InterPro" id="IPR027417">
    <property type="entry name" value="P-loop_NTPase"/>
</dbReference>
<name>A0AA39P5V2_9AGAR</name>
<accession>A0AA39P5V2</accession>
<evidence type="ECO:0000313" key="2">
    <source>
        <dbReference type="Proteomes" id="UP001175227"/>
    </source>
</evidence>
<dbReference type="AlphaFoldDB" id="A0AA39P5V2"/>
<dbReference type="Gene3D" id="3.40.50.300">
    <property type="entry name" value="P-loop containing nucleotide triphosphate hydrolases"/>
    <property type="match status" value="1"/>
</dbReference>